<dbReference type="EMBL" id="CM007648">
    <property type="protein sequence ID" value="ONM26995.1"/>
    <property type="molecule type" value="Genomic_DNA"/>
</dbReference>
<dbReference type="ExpressionAtlas" id="A0A1D6F6X7">
    <property type="expression patterns" value="baseline and differential"/>
</dbReference>
<protein>
    <submittedName>
        <fullName evidence="2">Uncharacterized protein</fullName>
    </submittedName>
</protein>
<feature type="region of interest" description="Disordered" evidence="1">
    <location>
        <begin position="16"/>
        <end position="70"/>
    </location>
</feature>
<dbReference type="eggNOG" id="ENOG502QUVM">
    <property type="taxonomic scope" value="Eukaryota"/>
</dbReference>
<organism evidence="2">
    <name type="scientific">Zea mays</name>
    <name type="common">Maize</name>
    <dbReference type="NCBI Taxonomy" id="4577"/>
    <lineage>
        <taxon>Eukaryota</taxon>
        <taxon>Viridiplantae</taxon>
        <taxon>Streptophyta</taxon>
        <taxon>Embryophyta</taxon>
        <taxon>Tracheophyta</taxon>
        <taxon>Spermatophyta</taxon>
        <taxon>Magnoliopsida</taxon>
        <taxon>Liliopsida</taxon>
        <taxon>Poales</taxon>
        <taxon>Poaceae</taxon>
        <taxon>PACMAD clade</taxon>
        <taxon>Panicoideae</taxon>
        <taxon>Andropogonodae</taxon>
        <taxon>Andropogoneae</taxon>
        <taxon>Tripsacinae</taxon>
        <taxon>Zea</taxon>
    </lineage>
</organism>
<dbReference type="PaxDb" id="4577-GRMZM2G451729_P01"/>
<evidence type="ECO:0000313" key="2">
    <source>
        <dbReference type="EMBL" id="ONM26995.1"/>
    </source>
</evidence>
<feature type="region of interest" description="Disordered" evidence="1">
    <location>
        <begin position="114"/>
        <end position="153"/>
    </location>
</feature>
<feature type="compositionally biased region" description="Polar residues" evidence="1">
    <location>
        <begin position="49"/>
        <end position="58"/>
    </location>
</feature>
<accession>A0A1D6F6X7</accession>
<feature type="compositionally biased region" description="Polar residues" evidence="1">
    <location>
        <begin position="143"/>
        <end position="153"/>
    </location>
</feature>
<dbReference type="STRING" id="4577.A0A1D6F6X7"/>
<dbReference type="InParanoid" id="A0A1D6F6X7"/>
<dbReference type="AlphaFoldDB" id="A0A1D6F6X7"/>
<sequence>MVDKLGNYSKNQIYIRGSIRKARPPPVHCSKPSRTDRNRNYRGNYQDGPPQQGNYQNNRPPPQGGYHLPEQPAAARKLPDIPLAARWKRLCPHSRIMHKVVMMVEVLEGRNDYTDRSGYNGPPDFRSQSQYQGHVNPAGQGQGYNNPQERSNFSQGQAGEHLLLLQHLGLMANHQHLDLMVNLIHLVTMGRQGAGPAYGGDNWQRGSGQYPSPGEGQGNWQFKVKLGHHLFDQF</sequence>
<name>A0A1D6F6X7_MAIZE</name>
<reference evidence="2" key="1">
    <citation type="submission" date="2015-12" db="EMBL/GenBank/DDBJ databases">
        <title>Update maize B73 reference genome by single molecule sequencing technologies.</title>
        <authorList>
            <consortium name="Maize Genome Sequencing Project"/>
            <person name="Ware D."/>
        </authorList>
    </citation>
    <scope>NUCLEOTIDE SEQUENCE [LARGE SCALE GENOMIC DNA]</scope>
    <source>
        <tissue evidence="2">Seedling</tissue>
    </source>
</reference>
<gene>
    <name evidence="2" type="ORF">ZEAMMB73_Zm00001d007505</name>
</gene>
<proteinExistence type="predicted"/>
<evidence type="ECO:0000256" key="1">
    <source>
        <dbReference type="SAM" id="MobiDB-lite"/>
    </source>
</evidence>